<evidence type="ECO:0000313" key="1">
    <source>
        <dbReference type="EMBL" id="MCX8531875.1"/>
    </source>
</evidence>
<reference evidence="1" key="1">
    <citation type="submission" date="2022-10" db="EMBL/GenBank/DDBJ databases">
        <title>Chryseobacterium sp. nov., a novel bacterial species.</title>
        <authorList>
            <person name="Cao Y."/>
        </authorList>
    </citation>
    <scope>NUCLEOTIDE SEQUENCE</scope>
    <source>
        <strain evidence="1">KC 927</strain>
    </source>
</reference>
<dbReference type="EMBL" id="JAOVZV010000003">
    <property type="protein sequence ID" value="MCX8531875.1"/>
    <property type="molecule type" value="Genomic_DNA"/>
</dbReference>
<name>A0ABT3Y169_9FLAO</name>
<gene>
    <name evidence="1" type="ORF">OEA66_05880</name>
</gene>
<dbReference type="RefSeq" id="WP_267280504.1">
    <property type="nucleotide sequence ID" value="NZ_JAOVZV010000003.1"/>
</dbReference>
<dbReference type="Proteomes" id="UP001070176">
    <property type="component" value="Unassembled WGS sequence"/>
</dbReference>
<proteinExistence type="predicted"/>
<sequence length="179" mass="20994">MIINDNLKDGLNLVLNEATFLDLNFIETQNIIVCKLDLLKNNGNSIPNIVFFVLRNIKRFAAKYSITDSSGERVIKFNFSEISIRLQDFIFKDLYGWDFINTEESVIDLSKENLSFNYCTEDNFEIFNSLKLFQEGFEKDIDIKIWFEGLEILDENKNLLNFDSVISQQNDIWKMIFGK</sequence>
<evidence type="ECO:0000313" key="2">
    <source>
        <dbReference type="Proteomes" id="UP001070176"/>
    </source>
</evidence>
<comment type="caution">
    <text evidence="1">The sequence shown here is derived from an EMBL/GenBank/DDBJ whole genome shotgun (WGS) entry which is preliminary data.</text>
</comment>
<keyword evidence="2" id="KW-1185">Reference proteome</keyword>
<accession>A0ABT3Y169</accession>
<organism evidence="1 2">
    <name type="scientific">Chryseobacterium luquanense</name>
    <dbReference type="NCBI Taxonomy" id="2983766"/>
    <lineage>
        <taxon>Bacteria</taxon>
        <taxon>Pseudomonadati</taxon>
        <taxon>Bacteroidota</taxon>
        <taxon>Flavobacteriia</taxon>
        <taxon>Flavobacteriales</taxon>
        <taxon>Weeksellaceae</taxon>
        <taxon>Chryseobacterium group</taxon>
        <taxon>Chryseobacterium</taxon>
    </lineage>
</organism>
<protein>
    <submittedName>
        <fullName evidence="1">Uncharacterized protein</fullName>
    </submittedName>
</protein>